<dbReference type="AlphaFoldDB" id="A0A5N5HNC1"/>
<comment type="caution">
    <text evidence="1">The sequence shown here is derived from an EMBL/GenBank/DDBJ whole genome shotgun (WGS) entry which is preliminary data.</text>
</comment>
<dbReference type="EMBL" id="SMOL01000157">
    <property type="protein sequence ID" value="KAB2627030.1"/>
    <property type="molecule type" value="Genomic_DNA"/>
</dbReference>
<accession>A0A5N5HNC1</accession>
<dbReference type="Proteomes" id="UP000327157">
    <property type="component" value="Chromosome 2"/>
</dbReference>
<sequence>MPGARVMHLLDLQNVVVHGCSVRVDGWVKLEGAVFEDWVLGARVKLFIGLRDMLGKWMVIGDGGGAEGRSVVRK</sequence>
<protein>
    <submittedName>
        <fullName evidence="1">Protein sel-1 2-like</fullName>
    </submittedName>
</protein>
<keyword evidence="2" id="KW-1185">Reference proteome</keyword>
<organism evidence="1 2">
    <name type="scientific">Pyrus ussuriensis x Pyrus communis</name>
    <dbReference type="NCBI Taxonomy" id="2448454"/>
    <lineage>
        <taxon>Eukaryota</taxon>
        <taxon>Viridiplantae</taxon>
        <taxon>Streptophyta</taxon>
        <taxon>Embryophyta</taxon>
        <taxon>Tracheophyta</taxon>
        <taxon>Spermatophyta</taxon>
        <taxon>Magnoliopsida</taxon>
        <taxon>eudicotyledons</taxon>
        <taxon>Gunneridae</taxon>
        <taxon>Pentapetalae</taxon>
        <taxon>rosids</taxon>
        <taxon>fabids</taxon>
        <taxon>Rosales</taxon>
        <taxon>Rosaceae</taxon>
        <taxon>Amygdaloideae</taxon>
        <taxon>Maleae</taxon>
        <taxon>Pyrus</taxon>
    </lineage>
</organism>
<name>A0A5N5HNC1_9ROSA</name>
<reference evidence="1 2" key="3">
    <citation type="submission" date="2019-11" db="EMBL/GenBank/DDBJ databases">
        <title>A de novo genome assembly of a pear dwarfing rootstock.</title>
        <authorList>
            <person name="Wang F."/>
            <person name="Wang J."/>
            <person name="Li S."/>
            <person name="Zhang Y."/>
            <person name="Fang M."/>
            <person name="Ma L."/>
            <person name="Zhao Y."/>
            <person name="Jiang S."/>
        </authorList>
    </citation>
    <scope>NUCLEOTIDE SEQUENCE [LARGE SCALE GENOMIC DNA]</scope>
    <source>
        <strain evidence="1">S2</strain>
        <tissue evidence="1">Leaf</tissue>
    </source>
</reference>
<reference evidence="1 2" key="1">
    <citation type="submission" date="2019-09" db="EMBL/GenBank/DDBJ databases">
        <authorList>
            <person name="Ou C."/>
        </authorList>
    </citation>
    <scope>NUCLEOTIDE SEQUENCE [LARGE SCALE GENOMIC DNA]</scope>
    <source>
        <strain evidence="1">S2</strain>
        <tissue evidence="1">Leaf</tissue>
    </source>
</reference>
<reference evidence="2" key="2">
    <citation type="submission" date="2019-10" db="EMBL/GenBank/DDBJ databases">
        <title>A de novo genome assembly of a pear dwarfing rootstock.</title>
        <authorList>
            <person name="Wang F."/>
            <person name="Wang J."/>
            <person name="Li S."/>
            <person name="Zhang Y."/>
            <person name="Fang M."/>
            <person name="Ma L."/>
            <person name="Zhao Y."/>
            <person name="Jiang S."/>
        </authorList>
    </citation>
    <scope>NUCLEOTIDE SEQUENCE [LARGE SCALE GENOMIC DNA]</scope>
</reference>
<gene>
    <name evidence="1" type="ORF">D8674_020648</name>
</gene>
<proteinExistence type="predicted"/>
<evidence type="ECO:0000313" key="1">
    <source>
        <dbReference type="EMBL" id="KAB2627030.1"/>
    </source>
</evidence>
<evidence type="ECO:0000313" key="2">
    <source>
        <dbReference type="Proteomes" id="UP000327157"/>
    </source>
</evidence>